<evidence type="ECO:0000256" key="2">
    <source>
        <dbReference type="ARBA" id="ARBA00022670"/>
    </source>
</evidence>
<keyword evidence="5" id="KW-0325">Glycoprotein</keyword>
<keyword evidence="2" id="KW-0645">Protease</keyword>
<dbReference type="SUPFAM" id="SSF53474">
    <property type="entry name" value="alpha/beta-Hydrolases"/>
    <property type="match status" value="1"/>
</dbReference>
<dbReference type="EMBL" id="JARJCW010000017">
    <property type="protein sequence ID" value="KAJ7215370.1"/>
    <property type="molecule type" value="Genomic_DNA"/>
</dbReference>
<dbReference type="GO" id="GO:0006508">
    <property type="term" value="P:proteolysis"/>
    <property type="evidence" value="ECO:0007669"/>
    <property type="project" value="UniProtKB-KW"/>
</dbReference>
<dbReference type="Proteomes" id="UP001219525">
    <property type="component" value="Unassembled WGS sequence"/>
</dbReference>
<keyword evidence="7" id="KW-1185">Reference proteome</keyword>
<evidence type="ECO:0000256" key="3">
    <source>
        <dbReference type="ARBA" id="ARBA00022729"/>
    </source>
</evidence>
<dbReference type="InterPro" id="IPR029058">
    <property type="entry name" value="AB_hydrolase_fold"/>
</dbReference>
<accession>A0AAD6VL01</accession>
<sequence length="553" mass="61940">MRIRHTLGLLAFVGFVFGHDLSRMLLQRKLQKGAPKLPLSRQVGARASNTFNQITNHFPNDPFYGPPPTNETFLQNYIVNDTFYKTGGPIFLLDSGETSARSRNSVLLTGVIAELAQATGGMGIIIEHRYYGTSFPELNLIPSEGLSTDNLRWLTTDQSIADYAYFAQHVSVPGHEDEDLTAPGRPWIIYGGSLAGAEAAFTMREYGDVIYGGISSSGTVQAFKGYPQWYYTIQENAPQDCVRSIEDIVDKIDFLINTKNTAALTELKAIFGLEALQDIRDVALTIARPHAQFPIGNPFFYPTNSWQELNWDPNAGSNDFFVFCDAVTSTNSTFSAVDSQLSKYTDGVVWKNLGNYANYIKTSVVPLCPPGVDLDSNECFGTHNMSAFADPFDLSGNRAYIYQSCLEFGQWSQGAPLGRRTLLSRSIQTDYSQRWCQWSFPDGQFNKIPASPILERWNKFGGLRLQADRLGQVDGGIDPWQYACVHSPDGFKRPNTLLRPYYEIKQGGHHWDENGLLNITVEPDFIQAIHKYEIKFVNSWLADFPKWRAGLSL</sequence>
<evidence type="ECO:0000313" key="7">
    <source>
        <dbReference type="Proteomes" id="UP001219525"/>
    </source>
</evidence>
<evidence type="ECO:0000256" key="5">
    <source>
        <dbReference type="ARBA" id="ARBA00023180"/>
    </source>
</evidence>
<dbReference type="Pfam" id="PF05577">
    <property type="entry name" value="Peptidase_S28"/>
    <property type="match status" value="1"/>
</dbReference>
<keyword evidence="4" id="KW-0378">Hydrolase</keyword>
<dbReference type="GO" id="GO:0004180">
    <property type="term" value="F:carboxypeptidase activity"/>
    <property type="evidence" value="ECO:0007669"/>
    <property type="project" value="UniProtKB-KW"/>
</dbReference>
<evidence type="ECO:0000256" key="4">
    <source>
        <dbReference type="ARBA" id="ARBA00022801"/>
    </source>
</evidence>
<comment type="caution">
    <text evidence="6">The sequence shown here is derived from an EMBL/GenBank/DDBJ whole genome shotgun (WGS) entry which is preliminary data.</text>
</comment>
<evidence type="ECO:0000256" key="1">
    <source>
        <dbReference type="ARBA" id="ARBA00011079"/>
    </source>
</evidence>
<dbReference type="PANTHER" id="PTHR11010:SF117">
    <property type="entry name" value="SERINE PROTEASE 16"/>
    <property type="match status" value="1"/>
</dbReference>
<evidence type="ECO:0000313" key="6">
    <source>
        <dbReference type="EMBL" id="KAJ7215370.1"/>
    </source>
</evidence>
<gene>
    <name evidence="6" type="ORF">GGX14DRAFT_442838</name>
</gene>
<name>A0AAD6VL01_9AGAR</name>
<keyword evidence="3" id="KW-0732">Signal</keyword>
<dbReference type="GO" id="GO:0008239">
    <property type="term" value="F:dipeptidyl-peptidase activity"/>
    <property type="evidence" value="ECO:0007669"/>
    <property type="project" value="TreeGrafter"/>
</dbReference>
<organism evidence="6 7">
    <name type="scientific">Mycena pura</name>
    <dbReference type="NCBI Taxonomy" id="153505"/>
    <lineage>
        <taxon>Eukaryota</taxon>
        <taxon>Fungi</taxon>
        <taxon>Dikarya</taxon>
        <taxon>Basidiomycota</taxon>
        <taxon>Agaricomycotina</taxon>
        <taxon>Agaricomycetes</taxon>
        <taxon>Agaricomycetidae</taxon>
        <taxon>Agaricales</taxon>
        <taxon>Marasmiineae</taxon>
        <taxon>Mycenaceae</taxon>
        <taxon>Mycena</taxon>
    </lineage>
</organism>
<comment type="similarity">
    <text evidence="1">Belongs to the peptidase S28 family.</text>
</comment>
<dbReference type="InterPro" id="IPR008758">
    <property type="entry name" value="Peptidase_S28"/>
</dbReference>
<keyword evidence="6" id="KW-0121">Carboxypeptidase</keyword>
<protein>
    <submittedName>
        <fullName evidence="6">Extracelular serine carboxypeptidase-like protein</fullName>
    </submittedName>
</protein>
<dbReference type="PANTHER" id="PTHR11010">
    <property type="entry name" value="PROTEASE S28 PRO-X CARBOXYPEPTIDASE-RELATED"/>
    <property type="match status" value="1"/>
</dbReference>
<reference evidence="6" key="1">
    <citation type="submission" date="2023-03" db="EMBL/GenBank/DDBJ databases">
        <title>Massive genome expansion in bonnet fungi (Mycena s.s.) driven by repeated elements and novel gene families across ecological guilds.</title>
        <authorList>
            <consortium name="Lawrence Berkeley National Laboratory"/>
            <person name="Harder C.B."/>
            <person name="Miyauchi S."/>
            <person name="Viragh M."/>
            <person name="Kuo A."/>
            <person name="Thoen E."/>
            <person name="Andreopoulos B."/>
            <person name="Lu D."/>
            <person name="Skrede I."/>
            <person name="Drula E."/>
            <person name="Henrissat B."/>
            <person name="Morin E."/>
            <person name="Kohler A."/>
            <person name="Barry K."/>
            <person name="LaButti K."/>
            <person name="Morin E."/>
            <person name="Salamov A."/>
            <person name="Lipzen A."/>
            <person name="Mereny Z."/>
            <person name="Hegedus B."/>
            <person name="Baldrian P."/>
            <person name="Stursova M."/>
            <person name="Weitz H."/>
            <person name="Taylor A."/>
            <person name="Grigoriev I.V."/>
            <person name="Nagy L.G."/>
            <person name="Martin F."/>
            <person name="Kauserud H."/>
        </authorList>
    </citation>
    <scope>NUCLEOTIDE SEQUENCE</scope>
    <source>
        <strain evidence="6">9144</strain>
    </source>
</reference>
<dbReference type="GO" id="GO:0070008">
    <property type="term" value="F:serine-type exopeptidase activity"/>
    <property type="evidence" value="ECO:0007669"/>
    <property type="project" value="InterPro"/>
</dbReference>
<dbReference type="Gene3D" id="3.40.50.1820">
    <property type="entry name" value="alpha/beta hydrolase"/>
    <property type="match status" value="2"/>
</dbReference>
<proteinExistence type="inferred from homology"/>
<dbReference type="AlphaFoldDB" id="A0AAD6VL01"/>